<dbReference type="Proteomes" id="UP000029389">
    <property type="component" value="Unassembled WGS sequence"/>
</dbReference>
<comment type="caution">
    <text evidence="1">The sequence shown here is derived from an EMBL/GenBank/DDBJ whole genome shotgun (WGS) entry which is preliminary data.</text>
</comment>
<evidence type="ECO:0000313" key="3">
    <source>
        <dbReference type="Proteomes" id="UP000029389"/>
    </source>
</evidence>
<dbReference type="PATRIC" id="fig|1405.8.peg.2404"/>
<protein>
    <submittedName>
        <fullName evidence="2">Renal dipeptidase</fullName>
    </submittedName>
</protein>
<name>A0A090YJL2_9BACI</name>
<dbReference type="eggNOG" id="COG1216">
    <property type="taxonomic scope" value="Bacteria"/>
</dbReference>
<evidence type="ECO:0000313" key="2">
    <source>
        <dbReference type="EMBL" id="RFT64810.1"/>
    </source>
</evidence>
<dbReference type="Pfam" id="PF14907">
    <property type="entry name" value="NTP_transf_5"/>
    <property type="match status" value="1"/>
</dbReference>
<dbReference type="Gene3D" id="3.30.460.40">
    <property type="match status" value="1"/>
</dbReference>
<dbReference type="RefSeq" id="WP_042980974.1">
    <property type="nucleotide sequence ID" value="NZ_JMQC01000008.1"/>
</dbReference>
<organism evidence="1 3">
    <name type="scientific">Bacillus clarus</name>
    <dbReference type="NCBI Taxonomy" id="2338372"/>
    <lineage>
        <taxon>Bacteria</taxon>
        <taxon>Bacillati</taxon>
        <taxon>Bacillota</taxon>
        <taxon>Bacilli</taxon>
        <taxon>Bacillales</taxon>
        <taxon>Bacillaceae</taxon>
        <taxon>Bacillus</taxon>
        <taxon>Bacillus cereus group</taxon>
    </lineage>
</organism>
<sequence>MYTGCNLDLSHLPKELKLLLEIIKKEDKEIQEIPGDWFINIDWNKFLKLALHHRMYAFIYPKMKSIDKQLVPSNVVQVLSTYFKRNTFHMLHLSGEMGKVSKLFAENQLRLLFLKGPILGADLYGDVSLRTSGDLDALVPIDDLGKVNELLVKNGYVKEDDFPTVMNEWKWRRHHTTYMHPISKVKLEIHWRLHPGPGKEPRFDELWGRKRTSPVTNYPVYLLGREDLFMFLVTHGTRHGWSRLRWLTDIDRMVRQEIDWKELTVKLERYGCKQLVGQALILSSELLDTLVIEEEAKVLMSGRRVTQLAQLAIYYLENMINLHTDPVPEEVSKYHERYLYLLKTSSQKLLFHLSWLYPYPQDVETLPLPKQLHVLYFPLRPVLWIWREMRYRKEK</sequence>
<dbReference type="EMBL" id="QVOD01000033">
    <property type="protein sequence ID" value="RFT64810.1"/>
    <property type="molecule type" value="Genomic_DNA"/>
</dbReference>
<reference evidence="2 4" key="2">
    <citation type="submission" date="2018-08" db="EMBL/GenBank/DDBJ databases">
        <title>Bacillus clarus sp. nov. strain PS00077A.</title>
        <authorList>
            <person name="Mendez Acevedo M."/>
            <person name="Carroll L."/>
            <person name="Mukherjee M."/>
            <person name="Wiedmann M."/>
            <person name="Kovac J."/>
        </authorList>
    </citation>
    <scope>NUCLEOTIDE SEQUENCE [LARGE SCALE GENOMIC DNA]</scope>
    <source>
        <strain evidence="2 4">PS00077A</strain>
    </source>
</reference>
<accession>A0A090YJL2</accession>
<dbReference type="EMBL" id="JMQC01000008">
    <property type="protein sequence ID" value="KFM98644.1"/>
    <property type="molecule type" value="Genomic_DNA"/>
</dbReference>
<evidence type="ECO:0000313" key="1">
    <source>
        <dbReference type="EMBL" id="KFM98644.1"/>
    </source>
</evidence>
<proteinExistence type="predicted"/>
<evidence type="ECO:0000313" key="4">
    <source>
        <dbReference type="Proteomes" id="UP000264294"/>
    </source>
</evidence>
<gene>
    <name evidence="2" type="ORF">D0U04_21365</name>
    <name evidence="1" type="ORF">DJ93_2223</name>
</gene>
<dbReference type="InterPro" id="IPR039498">
    <property type="entry name" value="NTP_transf_5"/>
</dbReference>
<reference evidence="1 3" key="1">
    <citation type="submission" date="2014-04" db="EMBL/GenBank/DDBJ databases">
        <authorList>
            <person name="Bishop-Lilly K.A."/>
            <person name="Broomall S.M."/>
            <person name="Chain P.S."/>
            <person name="Chertkov O."/>
            <person name="Coyne S.R."/>
            <person name="Daligault H.E."/>
            <person name="Davenport K.W."/>
            <person name="Erkkila T."/>
            <person name="Frey K.G."/>
            <person name="Gibbons H.S."/>
            <person name="Gu W."/>
            <person name="Jaissle J."/>
            <person name="Johnson S.L."/>
            <person name="Koroleva G.I."/>
            <person name="Ladner J.T."/>
            <person name="Lo C.-C."/>
            <person name="Minogue T.D."/>
            <person name="Munk C."/>
            <person name="Palacios G.F."/>
            <person name="Redden C.L."/>
            <person name="Rosenzweig C.N."/>
            <person name="Scholz M.B."/>
            <person name="Teshima H."/>
            <person name="Xu Y."/>
        </authorList>
    </citation>
    <scope>NUCLEOTIDE SEQUENCE [LARGE SCALE GENOMIC DNA]</scope>
    <source>
        <strain evidence="1 3">BHP</strain>
    </source>
</reference>
<dbReference type="Proteomes" id="UP000264294">
    <property type="component" value="Unassembled WGS sequence"/>
</dbReference>
<keyword evidence="4" id="KW-1185">Reference proteome</keyword>
<dbReference type="AlphaFoldDB" id="A0A090YJL2"/>